<protein>
    <submittedName>
        <fullName evidence="2">Methyltransferase domain-containing protein</fullName>
    </submittedName>
</protein>
<dbReference type="EMBL" id="FMAU01000001">
    <property type="protein sequence ID" value="SCB72872.1"/>
    <property type="molecule type" value="Genomic_DNA"/>
</dbReference>
<dbReference type="GO" id="GO:0032259">
    <property type="term" value="P:methylation"/>
    <property type="evidence" value="ECO:0007669"/>
    <property type="project" value="UniProtKB-KW"/>
</dbReference>
<gene>
    <name evidence="2" type="ORF">GA0061094_0103</name>
</gene>
<dbReference type="InterPro" id="IPR025714">
    <property type="entry name" value="Methyltranfer_dom"/>
</dbReference>
<accession>A0A1C3YS71</accession>
<feature type="domain" description="Methyltransferase" evidence="1">
    <location>
        <begin position="56"/>
        <end position="104"/>
    </location>
</feature>
<dbReference type="Pfam" id="PF13847">
    <property type="entry name" value="Methyltransf_31"/>
    <property type="match status" value="1"/>
</dbReference>
<sequence>MEYGEEMYMKESYFDELLNIKTGKDQMGMPRSIHYHRYEPTPYGALQELFQVYELKKNDRVVDFGCGKGRLNFFTHYLFGSTVIGIEMNEEFYQEAIENRENYFKKKKGRRTAIEFDCCLAEEYEIHPGDNVFYFFNPFSVQIFMKIINNILFSLEFSPRNIEIVLYYSSDDYVHYLENHPLFELRKEINLSGEYEHNVYERFLVYGLTY</sequence>
<organism evidence="2 3">
    <name type="scientific">[Bacillus] enclensis</name>
    <dbReference type="NCBI Taxonomy" id="1402860"/>
    <lineage>
        <taxon>Bacteria</taxon>
        <taxon>Bacillati</taxon>
        <taxon>Bacillota</taxon>
        <taxon>Bacilli</taxon>
        <taxon>Bacillales</taxon>
        <taxon>Bacillaceae</taxon>
        <taxon>Rossellomorea</taxon>
    </lineage>
</organism>
<dbReference type="SUPFAM" id="SSF53335">
    <property type="entry name" value="S-adenosyl-L-methionine-dependent methyltransferases"/>
    <property type="match status" value="1"/>
</dbReference>
<proteinExistence type="predicted"/>
<reference evidence="3" key="1">
    <citation type="submission" date="2016-08" db="EMBL/GenBank/DDBJ databases">
        <authorList>
            <person name="Varghese N."/>
            <person name="Submissions Spin"/>
        </authorList>
    </citation>
    <scope>NUCLEOTIDE SEQUENCE [LARGE SCALE GENOMIC DNA]</scope>
    <source>
        <strain evidence="3">SGD-1123</strain>
    </source>
</reference>
<dbReference type="GO" id="GO:0008168">
    <property type="term" value="F:methyltransferase activity"/>
    <property type="evidence" value="ECO:0007669"/>
    <property type="project" value="UniProtKB-KW"/>
</dbReference>
<name>A0A1C3YS71_9BACI</name>
<keyword evidence="3" id="KW-1185">Reference proteome</keyword>
<dbReference type="AlphaFoldDB" id="A0A1C3YS71"/>
<dbReference type="CDD" id="cd02440">
    <property type="entry name" value="AdoMet_MTases"/>
    <property type="match status" value="1"/>
</dbReference>
<evidence type="ECO:0000313" key="2">
    <source>
        <dbReference type="EMBL" id="SCB72872.1"/>
    </source>
</evidence>
<evidence type="ECO:0000313" key="3">
    <source>
        <dbReference type="Proteomes" id="UP000181997"/>
    </source>
</evidence>
<dbReference type="Proteomes" id="UP000181997">
    <property type="component" value="Unassembled WGS sequence"/>
</dbReference>
<dbReference type="InterPro" id="IPR029063">
    <property type="entry name" value="SAM-dependent_MTases_sf"/>
</dbReference>
<keyword evidence="2" id="KW-0808">Transferase</keyword>
<dbReference type="Gene3D" id="3.40.50.150">
    <property type="entry name" value="Vaccinia Virus protein VP39"/>
    <property type="match status" value="1"/>
</dbReference>
<evidence type="ECO:0000259" key="1">
    <source>
        <dbReference type="Pfam" id="PF13847"/>
    </source>
</evidence>
<keyword evidence="2" id="KW-0489">Methyltransferase</keyword>